<feature type="active site" evidence="7">
    <location>
        <position position="260"/>
    </location>
</feature>
<feature type="domain" description="Carbohydrate-binding" evidence="11">
    <location>
        <begin position="754"/>
        <end position="922"/>
    </location>
</feature>
<evidence type="ECO:0000313" key="15">
    <source>
        <dbReference type="Proteomes" id="UP000256321"/>
    </source>
</evidence>
<keyword evidence="5" id="KW-0106">Calcium</keyword>
<evidence type="ECO:0000259" key="9">
    <source>
        <dbReference type="Pfam" id="PF02278"/>
    </source>
</evidence>
<proteinExistence type="inferred from homology"/>
<evidence type="ECO:0000256" key="2">
    <source>
        <dbReference type="ARBA" id="ARBA00006699"/>
    </source>
</evidence>
<sequence length="923" mass="104619">MNVRNKVSVFLFSLVAIPLFAQTPQQELERLQQNYIRSLVSNDDGTASLVELLSGIQPETEIADQVVVELHQRYPFNIEKITAYMETIREDGSWPDIDYNDQKRSGWSVKAHADRVLELAKLYMAEDGDCHWGPKLQTVIHQAFGYWFREKPVCKNWWYNEIGIPKTLGPAFLLMKNELDAKEKAAAIEVMENAKFGMTGQNKVWLAGNVLIRGLLQDDFELVKAARDTIVSEITIGTQEGIRSDWSFHQHGPQQQFGNYGLAFLTEMSSFSGLFAGTVFALNKEQQDILNSFLLNGYRWIVWRGYMDINALDRQLFHSGQIHKAFSLAFATNALMRGSGAEDISRMNDFLQDNYAPEKEGSRFTGHKHFWDSDQTIHRSPAWMASVKMASWRVIGTELINEDNLKGFYMADGALYTYCRGDEYLNIFPFWDWRKIPGITSYESDAPVPAFFRYGEHVRNKTAFVGGVTDGHTGMTAMVLDRDGLQARKSWIFTDDYVLCLGAGIHSDSTLAVTTSIDQRVKHGDLLRYEHKGWVPVNGTYTSSPEKQRFFHDNTGYIVLQPATCVAVSEKRSGRWCDFMGSYAPATVEGEIVGLHIEHGRADNAGYQYLILPASSAEKTAAFSTQDIEVIRNDRSVQAVGLGGCFYVTAYEPQKLDLRYDLQVDILTPGIYMFRRDRGDWHVEAADPTHKQISLSLNINGRDVKIVFPSSHPLGKSISIHPFIRAPFVKGIKVDGKSDDWNIPSAVRGLIAPWDGAVKDSTAFYVCHDKKNLYFLYEVSDTTLVYNNEKTEASVGSSDRVEFFFSKDPEMKTYYCAEIDPQGKVMDYEAHHYRKFDGSWNFKDLKVATYIGKDSYRVEGSLSLKSLKDLGLVSPEGEIRMGVYRADYFGNKDDQVIWSSWIVPEATEPDFHIPSSLGILRLE</sequence>
<dbReference type="PANTHER" id="PTHR38481">
    <property type="entry name" value="HYALURONATE LYASE"/>
    <property type="match status" value="1"/>
</dbReference>
<comment type="similarity">
    <text evidence="2">Belongs to the polysaccharide lyase 8 family.</text>
</comment>
<dbReference type="AlphaFoldDB" id="A0A3D8HFA0"/>
<name>A0A3D8HFA0_9BACT</name>
<dbReference type="GO" id="GO:0004553">
    <property type="term" value="F:hydrolase activity, hydrolyzing O-glycosyl compounds"/>
    <property type="evidence" value="ECO:0007669"/>
    <property type="project" value="InterPro"/>
</dbReference>
<dbReference type="Proteomes" id="UP000629596">
    <property type="component" value="Unassembled WGS sequence"/>
</dbReference>
<feature type="chain" id="PRO_5017625952" description="Chondroitinase" evidence="8">
    <location>
        <begin position="22"/>
        <end position="923"/>
    </location>
</feature>
<dbReference type="CDD" id="cd01083">
    <property type="entry name" value="GAG_Lyase"/>
    <property type="match status" value="1"/>
</dbReference>
<feature type="domain" description="Polysaccharide lyase family 8 C-terminal" evidence="10">
    <location>
        <begin position="629"/>
        <end position="695"/>
    </location>
</feature>
<gene>
    <name evidence="14" type="ORF">DWU89_07975</name>
    <name evidence="13" type="ORF">H8784_07805</name>
</gene>
<dbReference type="SUPFAM" id="SSF49863">
    <property type="entry name" value="Hyaluronate lyase-like, C-terminal domain"/>
    <property type="match status" value="1"/>
</dbReference>
<reference evidence="13 16" key="2">
    <citation type="submission" date="2020-08" db="EMBL/GenBank/DDBJ databases">
        <title>Genome public.</title>
        <authorList>
            <person name="Liu C."/>
            <person name="Sun Q."/>
        </authorList>
    </citation>
    <scope>NUCLEOTIDE SEQUENCE [LARGE SCALE GENOMIC DNA]</scope>
    <source>
        <strain evidence="13 16">426_9</strain>
    </source>
</reference>
<accession>A0A3D8HFA0</accession>
<reference evidence="14 15" key="1">
    <citation type="submission" date="2018-07" db="EMBL/GenBank/DDBJ databases">
        <title>Parabacteroides acidifaciens nov. sp., isolated from human feces.</title>
        <authorList>
            <person name="Wang Y.J."/>
        </authorList>
    </citation>
    <scope>NUCLEOTIDE SEQUENCE [LARGE SCALE GENOMIC DNA]</scope>
    <source>
        <strain evidence="14 15">426-9</strain>
    </source>
</reference>
<comment type="subunit">
    <text evidence="3">Monomer.</text>
</comment>
<dbReference type="Pfam" id="PF06452">
    <property type="entry name" value="CBM9_1"/>
    <property type="match status" value="1"/>
</dbReference>
<evidence type="ECO:0000259" key="10">
    <source>
        <dbReference type="Pfam" id="PF02884"/>
    </source>
</evidence>
<evidence type="ECO:0000256" key="5">
    <source>
        <dbReference type="ARBA" id="ARBA00022837"/>
    </source>
</evidence>
<dbReference type="Gene3D" id="2.70.98.10">
    <property type="match status" value="1"/>
</dbReference>
<dbReference type="RefSeq" id="WP_115499121.1">
    <property type="nucleotide sequence ID" value="NZ_JACRTI010000014.1"/>
</dbReference>
<dbReference type="Pfam" id="PF08124">
    <property type="entry name" value="Lyase_8_N"/>
    <property type="match status" value="1"/>
</dbReference>
<feature type="signal peptide" evidence="8">
    <location>
        <begin position="1"/>
        <end position="21"/>
    </location>
</feature>
<dbReference type="Gene3D" id="2.60.220.10">
    <property type="entry name" value="Polysaccharide lyase family 8-like, C-terminal"/>
    <property type="match status" value="1"/>
</dbReference>
<evidence type="ECO:0008006" key="17">
    <source>
        <dbReference type="Google" id="ProtNLM"/>
    </source>
</evidence>
<comment type="caution">
    <text evidence="14">The sequence shown here is derived from an EMBL/GenBank/DDBJ whole genome shotgun (WGS) entry which is preliminary data.</text>
</comment>
<protein>
    <recommendedName>
        <fullName evidence="17">Chondroitinase</fullName>
    </recommendedName>
</protein>
<evidence type="ECO:0000256" key="7">
    <source>
        <dbReference type="PIRSR" id="PIRSR638970-1"/>
    </source>
</evidence>
<keyword evidence="6" id="KW-0456">Lyase</keyword>
<keyword evidence="16" id="KW-1185">Reference proteome</keyword>
<dbReference type="SUPFAM" id="SSF49344">
    <property type="entry name" value="CBD9-like"/>
    <property type="match status" value="1"/>
</dbReference>
<dbReference type="InterPro" id="IPR011013">
    <property type="entry name" value="Gal_mutarotase_sf_dom"/>
</dbReference>
<evidence type="ECO:0000313" key="14">
    <source>
        <dbReference type="EMBL" id="RDU49616.1"/>
    </source>
</evidence>
<evidence type="ECO:0000259" key="11">
    <source>
        <dbReference type="Pfam" id="PF06452"/>
    </source>
</evidence>
<evidence type="ECO:0000256" key="3">
    <source>
        <dbReference type="ARBA" id="ARBA00011245"/>
    </source>
</evidence>
<evidence type="ECO:0000256" key="8">
    <source>
        <dbReference type="SAM" id="SignalP"/>
    </source>
</evidence>
<dbReference type="Pfam" id="PF02278">
    <property type="entry name" value="Lyase_8"/>
    <property type="match status" value="1"/>
</dbReference>
<evidence type="ECO:0000256" key="4">
    <source>
        <dbReference type="ARBA" id="ARBA00022729"/>
    </source>
</evidence>
<dbReference type="GO" id="GO:0016052">
    <property type="term" value="P:carbohydrate catabolic process"/>
    <property type="evidence" value="ECO:0007669"/>
    <property type="project" value="InterPro"/>
</dbReference>
<evidence type="ECO:0000313" key="16">
    <source>
        <dbReference type="Proteomes" id="UP000629596"/>
    </source>
</evidence>
<dbReference type="EMBL" id="JACRTI010000014">
    <property type="protein sequence ID" value="MBC8601627.1"/>
    <property type="molecule type" value="Genomic_DNA"/>
</dbReference>
<dbReference type="EMBL" id="QREV01000014">
    <property type="protein sequence ID" value="RDU49616.1"/>
    <property type="molecule type" value="Genomic_DNA"/>
</dbReference>
<evidence type="ECO:0000256" key="6">
    <source>
        <dbReference type="ARBA" id="ARBA00023239"/>
    </source>
</evidence>
<evidence type="ECO:0000313" key="13">
    <source>
        <dbReference type="EMBL" id="MBC8601627.1"/>
    </source>
</evidence>
<dbReference type="PANTHER" id="PTHR38481:SF1">
    <property type="entry name" value="HYALURONATE LYASE"/>
    <property type="match status" value="1"/>
</dbReference>
<dbReference type="InterPro" id="IPR038970">
    <property type="entry name" value="Lyase_8"/>
</dbReference>
<dbReference type="Pfam" id="PF02884">
    <property type="entry name" value="Lyase_8_C"/>
    <property type="match status" value="1"/>
</dbReference>
<dbReference type="SUPFAM" id="SSF74650">
    <property type="entry name" value="Galactose mutarotase-like"/>
    <property type="match status" value="1"/>
</dbReference>
<dbReference type="InterPro" id="IPR008929">
    <property type="entry name" value="Chondroitin_lyas"/>
</dbReference>
<evidence type="ECO:0000256" key="1">
    <source>
        <dbReference type="ARBA" id="ARBA00001913"/>
    </source>
</evidence>
<comment type="cofactor">
    <cofactor evidence="1">
        <name>Ca(2+)</name>
        <dbReference type="ChEBI" id="CHEBI:29108"/>
    </cofactor>
</comment>
<dbReference type="InterPro" id="IPR012970">
    <property type="entry name" value="Lyase_8_alpha_N"/>
</dbReference>
<dbReference type="InterPro" id="IPR014718">
    <property type="entry name" value="GH-type_carb-bd"/>
</dbReference>
<dbReference type="SUPFAM" id="SSF48230">
    <property type="entry name" value="Chondroitin AC/alginate lyase"/>
    <property type="match status" value="1"/>
</dbReference>
<feature type="active site" evidence="7">
    <location>
        <position position="251"/>
    </location>
</feature>
<dbReference type="Gene3D" id="1.50.10.100">
    <property type="entry name" value="Chondroitin AC/alginate lyase"/>
    <property type="match status" value="1"/>
</dbReference>
<organism evidence="14 15">
    <name type="scientific">Parabacteroides acidifaciens</name>
    <dbReference type="NCBI Taxonomy" id="2290935"/>
    <lineage>
        <taxon>Bacteria</taxon>
        <taxon>Pseudomonadati</taxon>
        <taxon>Bacteroidota</taxon>
        <taxon>Bacteroidia</taxon>
        <taxon>Bacteroidales</taxon>
        <taxon>Tannerellaceae</taxon>
        <taxon>Parabacteroides</taxon>
    </lineage>
</organism>
<feature type="domain" description="Polysaccharide lyase family 8 central" evidence="9">
    <location>
        <begin position="367"/>
        <end position="615"/>
    </location>
</feature>
<dbReference type="GO" id="GO:0005576">
    <property type="term" value="C:extracellular region"/>
    <property type="evidence" value="ECO:0007669"/>
    <property type="project" value="InterPro"/>
</dbReference>
<dbReference type="InterPro" id="IPR011071">
    <property type="entry name" value="Lyase_8-like_C"/>
</dbReference>
<dbReference type="GO" id="GO:0030246">
    <property type="term" value="F:carbohydrate binding"/>
    <property type="evidence" value="ECO:0007669"/>
    <property type="project" value="InterPro"/>
</dbReference>
<dbReference type="Gene3D" id="2.60.40.1190">
    <property type="match status" value="1"/>
</dbReference>
<dbReference type="InterPro" id="IPR003159">
    <property type="entry name" value="Lyase_8_central_dom"/>
</dbReference>
<keyword evidence="4 8" id="KW-0732">Signal</keyword>
<evidence type="ECO:0000259" key="12">
    <source>
        <dbReference type="Pfam" id="PF08124"/>
    </source>
</evidence>
<dbReference type="InterPro" id="IPR004103">
    <property type="entry name" value="Lyase_8_C"/>
</dbReference>
<dbReference type="Proteomes" id="UP000256321">
    <property type="component" value="Unassembled WGS sequence"/>
</dbReference>
<feature type="domain" description="Polysaccharide lyase 8 N-terminal alpha-helical" evidence="12">
    <location>
        <begin position="79"/>
        <end position="312"/>
    </location>
</feature>
<feature type="active site" evidence="7">
    <location>
        <position position="314"/>
    </location>
</feature>
<dbReference type="InterPro" id="IPR010502">
    <property type="entry name" value="Carb-bd_dom_fam9"/>
</dbReference>
<dbReference type="GO" id="GO:0016837">
    <property type="term" value="F:carbon-oxygen lyase activity, acting on polysaccharides"/>
    <property type="evidence" value="ECO:0007669"/>
    <property type="project" value="UniProtKB-ARBA"/>
</dbReference>